<dbReference type="NCBIfam" id="TIGR02917">
    <property type="entry name" value="PEP_TPR_lipo"/>
    <property type="match status" value="1"/>
</dbReference>
<dbReference type="InterPro" id="IPR019734">
    <property type="entry name" value="TPR_rpt"/>
</dbReference>
<feature type="region of interest" description="Disordered" evidence="4">
    <location>
        <begin position="1"/>
        <end position="21"/>
    </location>
</feature>
<feature type="compositionally biased region" description="Polar residues" evidence="4">
    <location>
        <begin position="9"/>
        <end position="21"/>
    </location>
</feature>
<dbReference type="Gene3D" id="1.25.40.10">
    <property type="entry name" value="Tetratricopeptide repeat domain"/>
    <property type="match status" value="5"/>
</dbReference>
<dbReference type="PANTHER" id="PTHR45586">
    <property type="entry name" value="TPR REPEAT-CONTAINING PROTEIN PA4667"/>
    <property type="match status" value="1"/>
</dbReference>
<dbReference type="SUPFAM" id="SSF48452">
    <property type="entry name" value="TPR-like"/>
    <property type="match status" value="4"/>
</dbReference>
<evidence type="ECO:0000256" key="1">
    <source>
        <dbReference type="ARBA" id="ARBA00022737"/>
    </source>
</evidence>
<dbReference type="Pfam" id="PF13432">
    <property type="entry name" value="TPR_16"/>
    <property type="match status" value="3"/>
</dbReference>
<comment type="caution">
    <text evidence="5">The sequence shown here is derived from an EMBL/GenBank/DDBJ whole genome shotgun (WGS) entry which is preliminary data.</text>
</comment>
<name>A0ABT2YMQ3_9BURK</name>
<dbReference type="PROSITE" id="PS50005">
    <property type="entry name" value="TPR"/>
    <property type="match status" value="1"/>
</dbReference>
<proteinExistence type="predicted"/>
<evidence type="ECO:0000313" key="6">
    <source>
        <dbReference type="Proteomes" id="UP001209701"/>
    </source>
</evidence>
<dbReference type="SMART" id="SM00028">
    <property type="entry name" value="TPR"/>
    <property type="match status" value="16"/>
</dbReference>
<organism evidence="5 6">
    <name type="scientific">Roseateles oligotrophus</name>
    <dbReference type="NCBI Taxonomy" id="1769250"/>
    <lineage>
        <taxon>Bacteria</taxon>
        <taxon>Pseudomonadati</taxon>
        <taxon>Pseudomonadota</taxon>
        <taxon>Betaproteobacteria</taxon>
        <taxon>Burkholderiales</taxon>
        <taxon>Sphaerotilaceae</taxon>
        <taxon>Roseateles</taxon>
    </lineage>
</organism>
<evidence type="ECO:0000313" key="5">
    <source>
        <dbReference type="EMBL" id="MCV2371342.1"/>
    </source>
</evidence>
<sequence>MSFHFTANIAPSSAPGASSQRRSANRFKPMFRASFCLLGLVFMVGCGDQAENSSGALLSSAKSYIEKKDSKAAVIQLKRVLQKNPELAEARFLLGQTLLDSGNAAGAEVEFRKAIEFKYPTELALPPLARAWLAKGESQRVIESYAATELAEPVANADLKTSLALALFNKGDKARGDAALAAALKSAPQHAPARLLQARQLAADGQVEAALASVAALLLSAPNDVKAWLQYGEMLGSAQAGANPTKVAKAIDAFQQALRLQPDSAAAHGGIVSSWMAQQNYVAAQAAFDSMKKALPEHKQTLYFETLLSLQRGDLRGATQLADKLLSAGPSNPAWMQLAGTVALQAGDLSKAESLLANALQITPGNSVLRRLLARSYLRSSQPALALTTLQPLLLKKNDADAELLTLAAMGHQQSGETKQAKTLFAAAAKLKPEDPRLRGALAYSRLGAGEAEAGSAIKDLQTIAAADSKGGESDQALISALLSRREFEAALRATDALEKKQPDKPLAAMLRGRVALARGDSAAARASFERALVIAPSDFPAYAALAALDLQEQQPERARKRIETLLSHDPQNSRGLVALAVLRSRGAAGKEEINQLLASAINADPAKAQTRLLLINQHLRNQDIKLALAVAQDGVAALPNDAGMIDALGRVQMAAGDFNQAAAAFKQLAALQPKSPLPLMSLAQVSVAMKDLPAAIQHLNRALALRPGFLPVMQGLIDLQFASGHADQALKIAREIQKLRPQEAAGFVSEAALQSRMKKWDAAAAAYRTALSKTKAGNALAIKLHEALMAGGKTSEAGKFSAEWLKEYPNDGVFLLYLGEMAMTRQDYAAAETRLLAVAQLDPDNAAVLNNLAWVLMQMNKPGALAHADKANSLSPQQAAFMDTWAQALAEDKQFAKAVEVQAQAIKVQPDNPLLKLSLARIYLKAGNKSMAKAQLDQLTALGDRFAGKTQVDELRKSL</sequence>
<dbReference type="InterPro" id="IPR014266">
    <property type="entry name" value="PEP-CTERM_TPR_PrsT"/>
</dbReference>
<evidence type="ECO:0000256" key="4">
    <source>
        <dbReference type="SAM" id="MobiDB-lite"/>
    </source>
</evidence>
<accession>A0ABT2YMQ3</accession>
<dbReference type="Proteomes" id="UP001209701">
    <property type="component" value="Unassembled WGS sequence"/>
</dbReference>
<evidence type="ECO:0000256" key="2">
    <source>
        <dbReference type="ARBA" id="ARBA00022803"/>
    </source>
</evidence>
<evidence type="ECO:0000256" key="3">
    <source>
        <dbReference type="PROSITE-ProRule" id="PRU00339"/>
    </source>
</evidence>
<dbReference type="PANTHER" id="PTHR45586:SF1">
    <property type="entry name" value="LIPOPOLYSACCHARIDE ASSEMBLY PROTEIN B"/>
    <property type="match status" value="1"/>
</dbReference>
<keyword evidence="6" id="KW-1185">Reference proteome</keyword>
<protein>
    <submittedName>
        <fullName evidence="5">PEP-CTERM system TPR-repeat protein PrsT</fullName>
    </submittedName>
</protein>
<dbReference type="Pfam" id="PF14559">
    <property type="entry name" value="TPR_19"/>
    <property type="match status" value="3"/>
</dbReference>
<dbReference type="EMBL" id="JAJIRN010000014">
    <property type="protein sequence ID" value="MCV2371342.1"/>
    <property type="molecule type" value="Genomic_DNA"/>
</dbReference>
<dbReference type="InterPro" id="IPR011990">
    <property type="entry name" value="TPR-like_helical_dom_sf"/>
</dbReference>
<dbReference type="InterPro" id="IPR051012">
    <property type="entry name" value="CellSynth/LPSAsmb/PSIAsmb"/>
</dbReference>
<gene>
    <name evidence="5" type="primary">prsT</name>
    <name evidence="5" type="ORF">LNV07_24900</name>
</gene>
<keyword evidence="2 3" id="KW-0802">TPR repeat</keyword>
<keyword evidence="1" id="KW-0677">Repeat</keyword>
<reference evidence="5 6" key="1">
    <citation type="submission" date="2021-11" db="EMBL/GenBank/DDBJ databases">
        <authorList>
            <person name="Liang Q."/>
            <person name="Mou H."/>
            <person name="Liu Z."/>
        </authorList>
    </citation>
    <scope>NUCLEOTIDE SEQUENCE [LARGE SCALE GENOMIC DNA]</scope>
    <source>
        <strain evidence="5 6">CHU3</strain>
    </source>
</reference>
<feature type="repeat" description="TPR" evidence="3">
    <location>
        <begin position="643"/>
        <end position="676"/>
    </location>
</feature>